<dbReference type="Pfam" id="PF00036">
    <property type="entry name" value="EF-hand_1"/>
    <property type="match status" value="1"/>
</dbReference>
<dbReference type="SUPFAM" id="SSF47473">
    <property type="entry name" value="EF-hand"/>
    <property type="match status" value="1"/>
</dbReference>
<dbReference type="Pfam" id="PF13499">
    <property type="entry name" value="EF-hand_7"/>
    <property type="match status" value="1"/>
</dbReference>
<keyword evidence="2" id="KW-0519">Myristate</keyword>
<dbReference type="AlphaFoldDB" id="D2VV02"/>
<feature type="domain" description="EF-hand" evidence="8">
    <location>
        <begin position="95"/>
        <end position="130"/>
    </location>
</feature>
<dbReference type="InParanoid" id="D2VV02"/>
<dbReference type="InterPro" id="IPR002048">
    <property type="entry name" value="EF_hand_dom"/>
</dbReference>
<dbReference type="SMART" id="SM00054">
    <property type="entry name" value="EFh"/>
    <property type="match status" value="3"/>
</dbReference>
<keyword evidence="6" id="KW-0449">Lipoprotein</keyword>
<keyword evidence="4" id="KW-0677">Repeat</keyword>
<dbReference type="PROSITE" id="PS50222">
    <property type="entry name" value="EF_HAND_2"/>
    <property type="match status" value="3"/>
</dbReference>
<dbReference type="STRING" id="5762.D2VV02"/>
<dbReference type="GO" id="GO:0005509">
    <property type="term" value="F:calcium ion binding"/>
    <property type="evidence" value="ECO:0007669"/>
    <property type="project" value="InterPro"/>
</dbReference>
<feature type="domain" description="EF-hand" evidence="8">
    <location>
        <begin position="131"/>
        <end position="166"/>
    </location>
</feature>
<name>D2VV02_NAEGR</name>
<evidence type="ECO:0000313" key="9">
    <source>
        <dbReference type="EMBL" id="EFC39410.1"/>
    </source>
</evidence>
<dbReference type="EMBL" id="GG738900">
    <property type="protein sequence ID" value="EFC39410.1"/>
    <property type="molecule type" value="Genomic_DNA"/>
</dbReference>
<protein>
    <submittedName>
        <fullName evidence="9">Differentiation-specific calcium binding protein</fullName>
    </submittedName>
</protein>
<proteinExistence type="inferred from homology"/>
<evidence type="ECO:0000256" key="4">
    <source>
        <dbReference type="ARBA" id="ARBA00022737"/>
    </source>
</evidence>
<reference evidence="9 10" key="1">
    <citation type="journal article" date="2010" name="Cell">
        <title>The genome of Naegleria gruberi illuminates early eukaryotic versatility.</title>
        <authorList>
            <person name="Fritz-Laylin L.K."/>
            <person name="Prochnik S.E."/>
            <person name="Ginger M.L."/>
            <person name="Dacks J.B."/>
            <person name="Carpenter M.L."/>
            <person name="Field M.C."/>
            <person name="Kuo A."/>
            <person name="Paredez A."/>
            <person name="Chapman J."/>
            <person name="Pham J."/>
            <person name="Shu S."/>
            <person name="Neupane R."/>
            <person name="Cipriano M."/>
            <person name="Mancuso J."/>
            <person name="Tu H."/>
            <person name="Salamov A."/>
            <person name="Lindquist E."/>
            <person name="Shapiro H."/>
            <person name="Lucas S."/>
            <person name="Grigoriev I.V."/>
            <person name="Cande W.Z."/>
            <person name="Fulton C."/>
            <person name="Rokhsar D.S."/>
            <person name="Dawson S.C."/>
        </authorList>
    </citation>
    <scope>NUCLEOTIDE SEQUENCE [LARGE SCALE GENOMIC DNA]</scope>
    <source>
        <strain evidence="9 10">NEG-M</strain>
    </source>
</reference>
<evidence type="ECO:0000256" key="6">
    <source>
        <dbReference type="ARBA" id="ARBA00023288"/>
    </source>
</evidence>
<dbReference type="OrthoDB" id="191686at2759"/>
<dbReference type="OMA" id="LSSERWH"/>
<dbReference type="KEGG" id="ngr:NAEGRDRAFT_81319"/>
<evidence type="ECO:0000313" key="10">
    <source>
        <dbReference type="Proteomes" id="UP000006671"/>
    </source>
</evidence>
<feature type="compositionally biased region" description="Polar residues" evidence="7">
    <location>
        <begin position="31"/>
        <end position="42"/>
    </location>
</feature>
<gene>
    <name evidence="9" type="ORF">NAEGRDRAFT_81319</name>
</gene>
<keyword evidence="10" id="KW-1185">Reference proteome</keyword>
<dbReference type="PANTHER" id="PTHR23055:SF178">
    <property type="entry name" value="NEUROCALCIN HOMOLOG"/>
    <property type="match status" value="1"/>
</dbReference>
<feature type="region of interest" description="Disordered" evidence="7">
    <location>
        <begin position="1"/>
        <end position="50"/>
    </location>
</feature>
<dbReference type="PROSITE" id="PS00018">
    <property type="entry name" value="EF_HAND_1"/>
    <property type="match status" value="3"/>
</dbReference>
<organism evidence="10">
    <name type="scientific">Naegleria gruberi</name>
    <name type="common">Amoeba</name>
    <dbReference type="NCBI Taxonomy" id="5762"/>
    <lineage>
        <taxon>Eukaryota</taxon>
        <taxon>Discoba</taxon>
        <taxon>Heterolobosea</taxon>
        <taxon>Tetramitia</taxon>
        <taxon>Eutetramitia</taxon>
        <taxon>Vahlkampfiidae</taxon>
        <taxon>Naegleria</taxon>
    </lineage>
</organism>
<dbReference type="InterPro" id="IPR028846">
    <property type="entry name" value="Recoverin"/>
</dbReference>
<dbReference type="RefSeq" id="XP_002672154.1">
    <property type="nucleotide sequence ID" value="XM_002672108.1"/>
</dbReference>
<sequence>MSNAEELLQELMNSKKKARPRLGSVKGVDMENSSPNQTSNGGNVLKESSRNLKLTPSNMKVLLASFKKSSDSKGRLSKPQFEQVVVKTLGSHSESDLVSIDKIFDVFDADKSGYVDFVELATGLSGTLFTDKKELLKFVYNLIDINNDGTVEKNELLSFFKRFYVGQAKMNGYRLSSERWHTLEKHLSVAFDRMDLDGSGAIDYEEFMVAVEDPDTALGYAFYNCMKF</sequence>
<dbReference type="PANTHER" id="PTHR23055">
    <property type="entry name" value="CALCIUM BINDING PROTEINS"/>
    <property type="match status" value="1"/>
</dbReference>
<accession>D2VV02</accession>
<evidence type="ECO:0000259" key="8">
    <source>
        <dbReference type="PROSITE" id="PS50222"/>
    </source>
</evidence>
<evidence type="ECO:0000256" key="3">
    <source>
        <dbReference type="ARBA" id="ARBA00022723"/>
    </source>
</evidence>
<dbReference type="VEuPathDB" id="AmoebaDB:NAEGRDRAFT_81319"/>
<dbReference type="CDD" id="cd00051">
    <property type="entry name" value="EFh"/>
    <property type="match status" value="2"/>
</dbReference>
<dbReference type="Gene3D" id="1.10.238.10">
    <property type="entry name" value="EF-hand"/>
    <property type="match status" value="1"/>
</dbReference>
<comment type="similarity">
    <text evidence="1">Belongs to the recoverin family.</text>
</comment>
<evidence type="ECO:0000256" key="1">
    <source>
        <dbReference type="ARBA" id="ARBA00006049"/>
    </source>
</evidence>
<dbReference type="InterPro" id="IPR011992">
    <property type="entry name" value="EF-hand-dom_pair"/>
</dbReference>
<evidence type="ECO:0000256" key="2">
    <source>
        <dbReference type="ARBA" id="ARBA00022707"/>
    </source>
</evidence>
<dbReference type="Proteomes" id="UP000006671">
    <property type="component" value="Unassembled WGS sequence"/>
</dbReference>
<dbReference type="eggNOG" id="KOG0044">
    <property type="taxonomic scope" value="Eukaryota"/>
</dbReference>
<dbReference type="GeneID" id="8854060"/>
<feature type="domain" description="EF-hand" evidence="8">
    <location>
        <begin position="182"/>
        <end position="217"/>
    </location>
</feature>
<dbReference type="InterPro" id="IPR018247">
    <property type="entry name" value="EF_Hand_1_Ca_BS"/>
</dbReference>
<keyword evidence="3" id="KW-0479">Metal-binding</keyword>
<evidence type="ECO:0000256" key="7">
    <source>
        <dbReference type="SAM" id="MobiDB-lite"/>
    </source>
</evidence>
<evidence type="ECO:0000256" key="5">
    <source>
        <dbReference type="ARBA" id="ARBA00022837"/>
    </source>
</evidence>
<keyword evidence="5" id="KW-0106">Calcium</keyword>